<protein>
    <recommendedName>
        <fullName evidence="1">5-oxoprolinase subunit A</fullName>
        <shortName evidence="1">5-OPase subunit A</shortName>
        <ecNumber evidence="1">3.5.2.9</ecNumber>
    </recommendedName>
    <alternativeName>
        <fullName evidence="1">5-oxoprolinase (ATP-hydrolyzing) subunit A</fullName>
    </alternativeName>
</protein>
<proteinExistence type="inferred from homology"/>
<dbReference type="CDD" id="cd10787">
    <property type="entry name" value="LamB_YcsF_like"/>
    <property type="match status" value="1"/>
</dbReference>
<dbReference type="EMBL" id="JAUDZE010000001">
    <property type="protein sequence ID" value="MDN0013641.1"/>
    <property type="molecule type" value="Genomic_DNA"/>
</dbReference>
<comment type="catalytic activity">
    <reaction evidence="1">
        <text>5-oxo-L-proline + ATP + 2 H2O = L-glutamate + ADP + phosphate + H(+)</text>
        <dbReference type="Rhea" id="RHEA:10348"/>
        <dbReference type="ChEBI" id="CHEBI:15377"/>
        <dbReference type="ChEBI" id="CHEBI:15378"/>
        <dbReference type="ChEBI" id="CHEBI:29985"/>
        <dbReference type="ChEBI" id="CHEBI:30616"/>
        <dbReference type="ChEBI" id="CHEBI:43474"/>
        <dbReference type="ChEBI" id="CHEBI:58402"/>
        <dbReference type="ChEBI" id="CHEBI:456216"/>
        <dbReference type="EC" id="3.5.2.9"/>
    </reaction>
</comment>
<dbReference type="Pfam" id="PF03746">
    <property type="entry name" value="LamB_YcsF"/>
    <property type="match status" value="1"/>
</dbReference>
<evidence type="ECO:0000313" key="3">
    <source>
        <dbReference type="Proteomes" id="UP001168524"/>
    </source>
</evidence>
<dbReference type="PANTHER" id="PTHR30292:SF0">
    <property type="entry name" value="5-OXOPROLINASE SUBUNIT A"/>
    <property type="match status" value="1"/>
</dbReference>
<dbReference type="Proteomes" id="UP001168524">
    <property type="component" value="Unassembled WGS sequence"/>
</dbReference>
<accession>A0ABT7WLT7</accession>
<dbReference type="Gene3D" id="3.20.20.370">
    <property type="entry name" value="Glycoside hydrolase/deacetylase"/>
    <property type="match status" value="1"/>
</dbReference>
<name>A0ABT7WLT7_9GAMM</name>
<comment type="caution">
    <text evidence="2">The sequence shown here is derived from an EMBL/GenBank/DDBJ whole genome shotgun (WGS) entry which is preliminary data.</text>
</comment>
<keyword evidence="3" id="KW-1185">Reference proteome</keyword>
<reference evidence="2" key="1">
    <citation type="submission" date="2023-06" db="EMBL/GenBank/DDBJ databases">
        <title>Two novel species of Acinetobacter isolated from motorbike repairing workshop in Vietnam.</title>
        <authorList>
            <person name="Le N.T.T."/>
        </authorList>
    </citation>
    <scope>NUCLEOTIDE SEQUENCE</scope>
    <source>
        <strain evidence="2">VNH17</strain>
    </source>
</reference>
<evidence type="ECO:0000256" key="1">
    <source>
        <dbReference type="HAMAP-Rule" id="MF_00691"/>
    </source>
</evidence>
<dbReference type="NCBIfam" id="NF003816">
    <property type="entry name" value="PRK05406.1-5"/>
    <property type="match status" value="1"/>
</dbReference>
<dbReference type="GO" id="GO:0017168">
    <property type="term" value="F:5-oxoprolinase (ATP-hydrolyzing) activity"/>
    <property type="evidence" value="ECO:0007669"/>
    <property type="project" value="UniProtKB-EC"/>
</dbReference>
<keyword evidence="1" id="KW-0067">ATP-binding</keyword>
<dbReference type="NCBIfam" id="NF003814">
    <property type="entry name" value="PRK05406.1-3"/>
    <property type="match status" value="1"/>
</dbReference>
<dbReference type="InterPro" id="IPR011330">
    <property type="entry name" value="Glyco_hydro/deAcase_b/a-brl"/>
</dbReference>
<comment type="function">
    <text evidence="1">Catalyzes the cleavage of 5-oxoproline to form L-glutamate coupled to the hydrolysis of ATP to ADP and inorganic phosphate.</text>
</comment>
<dbReference type="InterPro" id="IPR005501">
    <property type="entry name" value="LamB/YcsF/PxpA-like"/>
</dbReference>
<dbReference type="PANTHER" id="PTHR30292">
    <property type="entry name" value="UNCHARACTERIZED PROTEIN YBGL-RELATED"/>
    <property type="match status" value="1"/>
</dbReference>
<keyword evidence="1" id="KW-0547">Nucleotide-binding</keyword>
<comment type="subunit">
    <text evidence="1">Forms a complex composed of PxpA, PxpB and PxpC.</text>
</comment>
<dbReference type="RefSeq" id="WP_267979860.1">
    <property type="nucleotide sequence ID" value="NZ_JAPQKF010000001.1"/>
</dbReference>
<keyword evidence="1 2" id="KW-0378">Hydrolase</keyword>
<gene>
    <name evidence="1" type="primary">pxpA</name>
    <name evidence="2" type="ORF">QTA56_05205</name>
</gene>
<dbReference type="SUPFAM" id="SSF88713">
    <property type="entry name" value="Glycoside hydrolase/deacetylase"/>
    <property type="match status" value="1"/>
</dbReference>
<comment type="similarity">
    <text evidence="1">Belongs to the LamB/PxpA family.</text>
</comment>
<dbReference type="HAMAP" id="MF_00691">
    <property type="entry name" value="PxpA"/>
    <property type="match status" value="1"/>
</dbReference>
<sequence length="252" mass="26975">MQIDLNSDLGESYGSWKMGNDAQILPIVSSANIACGFHAGDPLSILSTLKQAAELNVSVGAHVSYPDLVGFGRRNMDLSYDELFADVLYQISALQGLAQVAGTQVGYVKPHGALYNSIAINLNQAKAVIEAIKQYDANLVLVALAGSPLIEFAREQGLRVVSEAFADRAYHSNGALVSRRQANAVIHDTELVAQRVLDMVLKGGVESIEGEFTAIQADSICVHGDTLGAVQMAQVIRQALTAHQIDVRPFVN</sequence>
<organism evidence="2 3">
    <name type="scientific">Acinetobacter thutiue</name>
    <dbReference type="NCBI Taxonomy" id="2998078"/>
    <lineage>
        <taxon>Bacteria</taxon>
        <taxon>Pseudomonadati</taxon>
        <taxon>Pseudomonadota</taxon>
        <taxon>Gammaproteobacteria</taxon>
        <taxon>Moraxellales</taxon>
        <taxon>Moraxellaceae</taxon>
        <taxon>Acinetobacter</taxon>
    </lineage>
</organism>
<dbReference type="EC" id="3.5.2.9" evidence="1"/>
<evidence type="ECO:0000313" key="2">
    <source>
        <dbReference type="EMBL" id="MDN0013641.1"/>
    </source>
</evidence>